<dbReference type="Proteomes" id="UP001296104">
    <property type="component" value="Unassembled WGS sequence"/>
</dbReference>
<evidence type="ECO:0000256" key="1">
    <source>
        <dbReference type="ARBA" id="ARBA00004141"/>
    </source>
</evidence>
<dbReference type="InterPro" id="IPR010929">
    <property type="entry name" value="PDR_CDR_ABC"/>
</dbReference>
<evidence type="ECO:0000256" key="9">
    <source>
        <dbReference type="SAM" id="MobiDB-lite"/>
    </source>
</evidence>
<dbReference type="FunFam" id="3.40.50.300:FF:000054">
    <property type="entry name" value="ABC multidrug transporter atrF"/>
    <property type="match status" value="1"/>
</dbReference>
<proteinExistence type="inferred from homology"/>
<dbReference type="Pfam" id="PF01061">
    <property type="entry name" value="ABC2_membrane"/>
    <property type="match status" value="2"/>
</dbReference>
<keyword evidence="13" id="KW-1185">Reference proteome</keyword>
<sequence>MGQANDEAEKGLHLNPPGHAHVHGGNDDGGLQGSLSEPDSIAGLTTGLVDTTVVGDSESKEKAETLHSSEDDYAPSTARASGDIARRGVSVEAAEKEFQELQRELTRMSRQQSRKSDAHKDGARDVEKAIPLSTTEEVETFDLEDTLRGARALEEESGIKSKKIGVIWENLTVKGMGGAKIFVKTFPDAFVDFFGFPIKFTLGLLGIGGKGREVEILQDFKGVVKPGEMVLVLGRPGSGCTTFLKVISNQRFGYTSVDGEVLYGPFTSKEFEKRYRGEAVYAMEDDVHHPTLTVGQTLAFALDCKVPGKRPAGVSAAQFKERVVDTMLRMFNIEHTKNMVVGDSFVRGVSGGERKRVSIAEAMITGAAVYSYDNSTRGLDASTALDYAKSLRVLTNIYHTTTFVSLYQASENIYSQFDKVLVIDEGRQVFFGPAQEARSYFEGLGFKEKPRQTTPDYLTGCTDPFEREYKQGRDASNAPSSPDGLVEAFNNSEYAIALKAEINDYRKVLKEEQHVYEDFKTAVEEGKRHAPKKSVYSIPFYMQVWALMKRQASLKWQDRFSLIVSWITSIVIAIVIGTVWLQLPKTSSGAFTRGGVLFIALLFNCFSAFGELASTMVGRPIVNKHRAYTFHRPSALWIAQICVDMAFQSVQILVFSIMVYFMCGLVYDAGAFFTFFLIIITGYLAITLFFRTVGCLCPDFDSAIKFASTIITLFVITSGYLIQYQSQQVWLRWIFYINALGLGFSALMENEFMRLDLECGGTYLVPYGPGYGNISHQTCTLAGSQGGSATVSGTDYIVTAFSYYPSQLWRNWGIILVLVVGFLAANSVLGEYIKWGAGGKTVTFYSKENSERKKLNEALQEKTQARTSKDGGSSAADDLSIESKAVLTWEDMCYDVPVPSGQLRLLKNIYGYVKPGQLTALMGASGAGKTTLLDVLASRKNIGVITGDKLVDGKPPGTAFQRGTSYAEQLDVHEGTQTVREALRFSADLRQPYETPREEKYAYVEEIIALLEMDDIADAIIGSPEAGLAVEQRKRVTIGVELAAKPELLLFLDEPTSGLDSQSAFNIVRFLKKLAAAGQAILCTIHQPNASLFENFDRLLLLQRGGETVYFGDIGKDAHVLIDYFHRHGADCPPNANPAEWMLDAIGAGSTPRIGDKDWGEIWRESDELAATKDEIIRMKQQRIKEVGQQPHVEQKEFATPLWHQIKTVQIRAHKSFWRSPNYGFTRLVNHIIIALLTGLMFLQLDDSRTSLQYRVFVIFQVTVLPALILAQVEPKYDLSRLTYYREAASKTYKQFPFALSMVVAEIPYSILCAVGFFLPLYYIPKFSYATSRAGYNFLMILTTEFFSVTLGQMVAALTPSTFIAVLLNPFIIIVFALFCGVTIPKPQIPGFWRAWLYELDPFTRLISGLVSNELHGLPVQCTDGELNRFTAPPGQTCGDYMFSFFAAGGPGYLANNQTSDCAYCAYRVGDQFYEPLGISFSNRWRDFGILVAFVGSNLVLLFLGSRYLNFNRR</sequence>
<feature type="transmembrane region" description="Helical" evidence="10">
    <location>
        <begin position="637"/>
        <end position="662"/>
    </location>
</feature>
<dbReference type="CDD" id="cd03232">
    <property type="entry name" value="ABCG_PDR_domain2"/>
    <property type="match status" value="1"/>
</dbReference>
<dbReference type="InterPro" id="IPR003439">
    <property type="entry name" value="ABC_transporter-like_ATP-bd"/>
</dbReference>
<dbReference type="InterPro" id="IPR043926">
    <property type="entry name" value="ABCG_dom"/>
</dbReference>
<feature type="transmembrane region" description="Helical" evidence="10">
    <location>
        <begin position="702"/>
        <end position="722"/>
    </location>
</feature>
<comment type="similarity">
    <text evidence="2">Belongs to the ABC transporter superfamily. ABCG family. PDR (TC 3.A.1.205) subfamily.</text>
</comment>
<evidence type="ECO:0000256" key="8">
    <source>
        <dbReference type="ARBA" id="ARBA00023136"/>
    </source>
</evidence>
<dbReference type="GO" id="GO:0005524">
    <property type="term" value="F:ATP binding"/>
    <property type="evidence" value="ECO:0007669"/>
    <property type="project" value="UniProtKB-KW"/>
</dbReference>
<organism evidence="12 13">
    <name type="scientific">Lecanosticta acicola</name>
    <dbReference type="NCBI Taxonomy" id="111012"/>
    <lineage>
        <taxon>Eukaryota</taxon>
        <taxon>Fungi</taxon>
        <taxon>Dikarya</taxon>
        <taxon>Ascomycota</taxon>
        <taxon>Pezizomycotina</taxon>
        <taxon>Dothideomycetes</taxon>
        <taxon>Dothideomycetidae</taxon>
        <taxon>Mycosphaerellales</taxon>
        <taxon>Mycosphaerellaceae</taxon>
        <taxon>Lecanosticta</taxon>
    </lineage>
</organism>
<reference evidence="12" key="1">
    <citation type="submission" date="2023-11" db="EMBL/GenBank/DDBJ databases">
        <authorList>
            <person name="Alioto T."/>
            <person name="Alioto T."/>
            <person name="Gomez Garrido J."/>
        </authorList>
    </citation>
    <scope>NUCLEOTIDE SEQUENCE</scope>
</reference>
<feature type="transmembrane region" description="Helical" evidence="10">
    <location>
        <begin position="595"/>
        <end position="617"/>
    </location>
</feature>
<evidence type="ECO:0000259" key="11">
    <source>
        <dbReference type="PROSITE" id="PS50893"/>
    </source>
</evidence>
<dbReference type="GO" id="GO:0140359">
    <property type="term" value="F:ABC-type transporter activity"/>
    <property type="evidence" value="ECO:0007669"/>
    <property type="project" value="InterPro"/>
</dbReference>
<dbReference type="FunFam" id="3.40.50.300:FF:001010">
    <property type="entry name" value="ABC multidrug transporter (Eurofung)"/>
    <property type="match status" value="1"/>
</dbReference>
<keyword evidence="4 10" id="KW-0812">Transmembrane</keyword>
<feature type="region of interest" description="Disordered" evidence="9">
    <location>
        <begin position="1"/>
        <end position="85"/>
    </location>
</feature>
<dbReference type="InterPro" id="IPR017871">
    <property type="entry name" value="ABC_transporter-like_CS"/>
</dbReference>
<keyword evidence="6" id="KW-0067">ATP-binding</keyword>
<dbReference type="GO" id="GO:0016887">
    <property type="term" value="F:ATP hydrolysis activity"/>
    <property type="evidence" value="ECO:0007669"/>
    <property type="project" value="InterPro"/>
</dbReference>
<dbReference type="InterPro" id="IPR034003">
    <property type="entry name" value="ABCG_PDR_2"/>
</dbReference>
<feature type="transmembrane region" description="Helical" evidence="10">
    <location>
        <begin position="1488"/>
        <end position="1509"/>
    </location>
</feature>
<evidence type="ECO:0000256" key="6">
    <source>
        <dbReference type="ARBA" id="ARBA00022840"/>
    </source>
</evidence>
<feature type="transmembrane region" description="Helical" evidence="10">
    <location>
        <begin position="1363"/>
        <end position="1384"/>
    </location>
</feature>
<evidence type="ECO:0000256" key="5">
    <source>
        <dbReference type="ARBA" id="ARBA00022741"/>
    </source>
</evidence>
<dbReference type="SUPFAM" id="SSF52540">
    <property type="entry name" value="P-loop containing nucleoside triphosphate hydrolases"/>
    <property type="match status" value="2"/>
</dbReference>
<dbReference type="GO" id="GO:0016020">
    <property type="term" value="C:membrane"/>
    <property type="evidence" value="ECO:0007669"/>
    <property type="project" value="UniProtKB-SubCell"/>
</dbReference>
<keyword evidence="5" id="KW-0547">Nucleotide-binding</keyword>
<keyword evidence="7 10" id="KW-1133">Transmembrane helix</keyword>
<evidence type="ECO:0000256" key="4">
    <source>
        <dbReference type="ARBA" id="ARBA00022692"/>
    </source>
</evidence>
<feature type="region of interest" description="Disordered" evidence="9">
    <location>
        <begin position="105"/>
        <end position="124"/>
    </location>
</feature>
<dbReference type="PROSITE" id="PS50893">
    <property type="entry name" value="ABC_TRANSPORTER_2"/>
    <property type="match status" value="2"/>
</dbReference>
<dbReference type="InterPro" id="IPR003593">
    <property type="entry name" value="AAA+_ATPase"/>
</dbReference>
<dbReference type="Pfam" id="PF06422">
    <property type="entry name" value="PDR_CDR"/>
    <property type="match status" value="1"/>
</dbReference>
<dbReference type="CDD" id="cd03233">
    <property type="entry name" value="ABCG_PDR_domain1"/>
    <property type="match status" value="1"/>
</dbReference>
<gene>
    <name evidence="12" type="ORF">LECACI_7A001301</name>
</gene>
<dbReference type="PANTHER" id="PTHR19241">
    <property type="entry name" value="ATP-BINDING CASSETTE TRANSPORTER"/>
    <property type="match status" value="1"/>
</dbReference>
<dbReference type="Pfam" id="PF14510">
    <property type="entry name" value="ABC_trans_N"/>
    <property type="match status" value="1"/>
</dbReference>
<feature type="transmembrane region" description="Helical" evidence="10">
    <location>
        <begin position="729"/>
        <end position="748"/>
    </location>
</feature>
<feature type="domain" description="ABC transporter" evidence="11">
    <location>
        <begin position="887"/>
        <end position="1129"/>
    </location>
</feature>
<dbReference type="EMBL" id="CAVMBE010000005">
    <property type="protein sequence ID" value="CAK3828461.1"/>
    <property type="molecule type" value="Genomic_DNA"/>
</dbReference>
<protein>
    <submittedName>
        <fullName evidence="12">ABC transporter</fullName>
    </submittedName>
</protein>
<evidence type="ECO:0000313" key="13">
    <source>
        <dbReference type="Proteomes" id="UP001296104"/>
    </source>
</evidence>
<keyword evidence="3" id="KW-0813">Transport</keyword>
<comment type="caution">
    <text evidence="12">The sequence shown here is derived from an EMBL/GenBank/DDBJ whole genome shotgun (WGS) entry which is preliminary data.</text>
</comment>
<feature type="compositionally biased region" description="Low complexity" evidence="9">
    <location>
        <begin position="43"/>
        <end position="56"/>
    </location>
</feature>
<feature type="transmembrane region" description="Helical" evidence="10">
    <location>
        <begin position="1336"/>
        <end position="1356"/>
    </location>
</feature>
<evidence type="ECO:0000256" key="2">
    <source>
        <dbReference type="ARBA" id="ARBA00006012"/>
    </source>
</evidence>
<feature type="transmembrane region" description="Helical" evidence="10">
    <location>
        <begin position="1257"/>
        <end position="1275"/>
    </location>
</feature>
<keyword evidence="8 10" id="KW-0472">Membrane</keyword>
<dbReference type="SMART" id="SM00382">
    <property type="entry name" value="AAA"/>
    <property type="match status" value="2"/>
</dbReference>
<evidence type="ECO:0000256" key="3">
    <source>
        <dbReference type="ARBA" id="ARBA00022448"/>
    </source>
</evidence>
<dbReference type="Pfam" id="PF19055">
    <property type="entry name" value="ABC2_membrane_7"/>
    <property type="match status" value="1"/>
</dbReference>
<feature type="transmembrane region" description="Helical" evidence="10">
    <location>
        <begin position="560"/>
        <end position="583"/>
    </location>
</feature>
<evidence type="ECO:0000256" key="7">
    <source>
        <dbReference type="ARBA" id="ARBA00022989"/>
    </source>
</evidence>
<evidence type="ECO:0000313" key="12">
    <source>
        <dbReference type="EMBL" id="CAK3828461.1"/>
    </source>
</evidence>
<dbReference type="Pfam" id="PF00005">
    <property type="entry name" value="ABC_tran"/>
    <property type="match status" value="2"/>
</dbReference>
<feature type="transmembrane region" description="Helical" evidence="10">
    <location>
        <begin position="1296"/>
        <end position="1324"/>
    </location>
</feature>
<feature type="compositionally biased region" description="Basic and acidic residues" evidence="9">
    <location>
        <begin position="114"/>
        <end position="124"/>
    </location>
</feature>
<feature type="compositionally biased region" description="Basic and acidic residues" evidence="9">
    <location>
        <begin position="856"/>
        <end position="869"/>
    </location>
</feature>
<dbReference type="InterPro" id="IPR013525">
    <property type="entry name" value="ABC2_TM"/>
</dbReference>
<feature type="domain" description="ABC transporter" evidence="11">
    <location>
        <begin position="202"/>
        <end position="450"/>
    </location>
</feature>
<dbReference type="InterPro" id="IPR029481">
    <property type="entry name" value="ABC_trans_N"/>
</dbReference>
<feature type="compositionally biased region" description="Basic and acidic residues" evidence="9">
    <location>
        <begin position="57"/>
        <end position="70"/>
    </location>
</feature>
<dbReference type="PROSITE" id="PS00211">
    <property type="entry name" value="ABC_TRANSPORTER_1"/>
    <property type="match status" value="1"/>
</dbReference>
<dbReference type="Gene3D" id="3.40.50.300">
    <property type="entry name" value="P-loop containing nucleotide triphosphate hydrolases"/>
    <property type="match status" value="2"/>
</dbReference>
<dbReference type="InterPro" id="IPR027417">
    <property type="entry name" value="P-loop_NTPase"/>
</dbReference>
<accession>A0AAI8YSR3</accession>
<evidence type="ECO:0000256" key="10">
    <source>
        <dbReference type="SAM" id="Phobius"/>
    </source>
</evidence>
<name>A0AAI8YSR3_9PEZI</name>
<feature type="region of interest" description="Disordered" evidence="9">
    <location>
        <begin position="856"/>
        <end position="876"/>
    </location>
</feature>
<feature type="transmembrane region" description="Helical" evidence="10">
    <location>
        <begin position="812"/>
        <end position="830"/>
    </location>
</feature>
<feature type="transmembrane region" description="Helical" evidence="10">
    <location>
        <begin position="669"/>
        <end position="690"/>
    </location>
</feature>
<dbReference type="InterPro" id="IPR034001">
    <property type="entry name" value="ABCG_PDR_1"/>
</dbReference>
<feature type="transmembrane region" description="Helical" evidence="10">
    <location>
        <begin position="1228"/>
        <end position="1245"/>
    </location>
</feature>
<comment type="subcellular location">
    <subcellularLocation>
        <location evidence="1">Membrane</location>
        <topology evidence="1">Multi-pass membrane protein</topology>
    </subcellularLocation>
</comment>